<feature type="domain" description="HTH cro/C1-type" evidence="1">
    <location>
        <begin position="27"/>
        <end position="80"/>
    </location>
</feature>
<evidence type="ECO:0000313" key="3">
    <source>
        <dbReference type="Proteomes" id="UP000501891"/>
    </source>
</evidence>
<dbReference type="CDD" id="cd00093">
    <property type="entry name" value="HTH_XRE"/>
    <property type="match status" value="1"/>
</dbReference>
<dbReference type="GO" id="GO:0003677">
    <property type="term" value="F:DNA binding"/>
    <property type="evidence" value="ECO:0007669"/>
    <property type="project" value="InterPro"/>
</dbReference>
<dbReference type="AlphaFoldDB" id="A0A858R9C1"/>
<dbReference type="Pfam" id="PF01381">
    <property type="entry name" value="HTH_3"/>
    <property type="match status" value="1"/>
</dbReference>
<keyword evidence="3" id="KW-1185">Reference proteome</keyword>
<dbReference type="InterPro" id="IPR010982">
    <property type="entry name" value="Lambda_DNA-bd_dom_sf"/>
</dbReference>
<reference evidence="2" key="1">
    <citation type="submission" date="2020-04" db="EMBL/GenBank/DDBJ databases">
        <title>A desert anoxygenic phototrophic bacterium fixes CO2 using RubisCO under aerobic conditions.</title>
        <authorList>
            <person name="Tang K."/>
        </authorList>
    </citation>
    <scope>NUCLEOTIDE SEQUENCE [LARGE SCALE GENOMIC DNA]</scope>
    <source>
        <strain evidence="2">MIMtkB3</strain>
    </source>
</reference>
<protein>
    <submittedName>
        <fullName evidence="2">Helix-turn-helix transcriptional regulator</fullName>
    </submittedName>
</protein>
<accession>A0A858R9C1</accession>
<gene>
    <name evidence="2" type="ORF">HHL28_13645</name>
</gene>
<dbReference type="EMBL" id="CP051775">
    <property type="protein sequence ID" value="QJE73998.1"/>
    <property type="molecule type" value="Genomic_DNA"/>
</dbReference>
<dbReference type="PROSITE" id="PS50943">
    <property type="entry name" value="HTH_CROC1"/>
    <property type="match status" value="1"/>
</dbReference>
<dbReference type="SMART" id="SM00530">
    <property type="entry name" value="HTH_XRE"/>
    <property type="match status" value="1"/>
</dbReference>
<dbReference type="Gene3D" id="1.10.260.40">
    <property type="entry name" value="lambda repressor-like DNA-binding domains"/>
    <property type="match status" value="1"/>
</dbReference>
<organism evidence="2 3">
    <name type="scientific">Aerophototrophica crusticola</name>
    <dbReference type="NCBI Taxonomy" id="1709002"/>
    <lineage>
        <taxon>Bacteria</taxon>
        <taxon>Pseudomonadati</taxon>
        <taxon>Pseudomonadota</taxon>
        <taxon>Alphaproteobacteria</taxon>
        <taxon>Rhodospirillales</taxon>
        <taxon>Rhodospirillaceae</taxon>
        <taxon>Aerophototrophica</taxon>
    </lineage>
</organism>
<dbReference type="SUPFAM" id="SSF47413">
    <property type="entry name" value="lambda repressor-like DNA-binding domains"/>
    <property type="match status" value="1"/>
</dbReference>
<dbReference type="Proteomes" id="UP000501891">
    <property type="component" value="Chromosome"/>
</dbReference>
<name>A0A858R9C1_9PROT</name>
<dbReference type="InterPro" id="IPR001387">
    <property type="entry name" value="Cro/C1-type_HTH"/>
</dbReference>
<sequence length="96" mass="10492">MITRRFLVSRPATQSGPRYSLSPAQCRAARALLAWTLDELADRSKVSKNTLNNLETGKTLPQASTIDALRACFEAAGIEFITEPGREGAVRRTGQD</sequence>
<evidence type="ECO:0000313" key="2">
    <source>
        <dbReference type="EMBL" id="QJE73998.1"/>
    </source>
</evidence>
<evidence type="ECO:0000259" key="1">
    <source>
        <dbReference type="PROSITE" id="PS50943"/>
    </source>
</evidence>
<dbReference type="KEGG" id="acru:HHL28_13645"/>
<proteinExistence type="predicted"/>